<name>A0A6L8RPD8_9ACTN</name>
<dbReference type="RefSeq" id="WP_161192235.1">
    <property type="nucleotide sequence ID" value="NZ_WWTB01000033.1"/>
</dbReference>
<organism evidence="1 2">
    <name type="scientific">Collinsella aerofaciens</name>
    <dbReference type="NCBI Taxonomy" id="74426"/>
    <lineage>
        <taxon>Bacteria</taxon>
        <taxon>Bacillati</taxon>
        <taxon>Actinomycetota</taxon>
        <taxon>Coriobacteriia</taxon>
        <taxon>Coriobacteriales</taxon>
        <taxon>Coriobacteriaceae</taxon>
        <taxon>Collinsella</taxon>
    </lineage>
</organism>
<dbReference type="EMBL" id="WWTB01000033">
    <property type="protein sequence ID" value="MZJ86806.1"/>
    <property type="molecule type" value="Genomic_DNA"/>
</dbReference>
<proteinExistence type="predicted"/>
<sequence>MSTYKEQDIENLLAHLREGIASDSVLALADDIRVDCEGAGDGESVWMHPVLPGARYGKDDKVIYDPFDTLPGRSLKSSGGLPMVEFYLHRGDDRPDATRNVKDMEPAPYLIGRYYMKTLLADHLDRGILLQDMPRLALSADTVADVQDALAKAVRAYAAACDFEIDGADADIARCLAQGGGRAAGAKVSAVYVPVGDLPRETTVFPDIARAAASIGLEDPETETLAEYGGVTVSLVRAADAEGSELKPNRAWARGGATEIVRGGFLVIATDGDGEVVDLPKWAIESAKTRFADPSTGPFQASAEFMREVRRGLGEQAGRTPSDIAALASQLAAKPGDDGGAGGKRI</sequence>
<dbReference type="AlphaFoldDB" id="A0A6L8RPD8"/>
<evidence type="ECO:0000313" key="1">
    <source>
        <dbReference type="EMBL" id="MZJ86806.1"/>
    </source>
</evidence>
<comment type="caution">
    <text evidence="1">The sequence shown here is derived from an EMBL/GenBank/DDBJ whole genome shotgun (WGS) entry which is preliminary data.</text>
</comment>
<accession>A0A6L8RPD8</accession>
<reference evidence="1 2" key="1">
    <citation type="journal article" date="2019" name="Nat. Med.">
        <title>A library of human gut bacterial isolates paired with longitudinal multiomics data enables mechanistic microbiome research.</title>
        <authorList>
            <person name="Poyet M."/>
            <person name="Groussin M."/>
            <person name="Gibbons S.M."/>
            <person name="Avila-Pacheco J."/>
            <person name="Jiang X."/>
            <person name="Kearney S.M."/>
            <person name="Perrotta A.R."/>
            <person name="Berdy B."/>
            <person name="Zhao S."/>
            <person name="Lieberman T.D."/>
            <person name="Swanson P.K."/>
            <person name="Smith M."/>
            <person name="Roesemann S."/>
            <person name="Alexander J.E."/>
            <person name="Rich S.A."/>
            <person name="Livny J."/>
            <person name="Vlamakis H."/>
            <person name="Clish C."/>
            <person name="Bullock K."/>
            <person name="Deik A."/>
            <person name="Scott J."/>
            <person name="Pierce K.A."/>
            <person name="Xavier R.J."/>
            <person name="Alm E.J."/>
        </authorList>
    </citation>
    <scope>NUCLEOTIDE SEQUENCE [LARGE SCALE GENOMIC DNA]</scope>
    <source>
        <strain evidence="1 2">BIOML-A10</strain>
    </source>
</reference>
<gene>
    <name evidence="1" type="ORF">GT635_10190</name>
</gene>
<evidence type="ECO:0000313" key="2">
    <source>
        <dbReference type="Proteomes" id="UP000481598"/>
    </source>
</evidence>
<dbReference type="Proteomes" id="UP000481598">
    <property type="component" value="Unassembled WGS sequence"/>
</dbReference>
<protein>
    <submittedName>
        <fullName evidence="1">Uncharacterized protein</fullName>
    </submittedName>
</protein>